<dbReference type="InterPro" id="IPR039904">
    <property type="entry name" value="TRANK1"/>
</dbReference>
<evidence type="ECO:0000259" key="8">
    <source>
        <dbReference type="Pfam" id="PF13087"/>
    </source>
</evidence>
<dbReference type="InterPro" id="IPR014016">
    <property type="entry name" value="UvrD-like_ATP-bd"/>
</dbReference>
<name>A0AAD1ZJE9_9LAMI</name>
<feature type="domain" description="DNA2/NAM7 helicase helicase" evidence="7">
    <location>
        <begin position="249"/>
        <end position="623"/>
    </location>
</feature>
<evidence type="ECO:0000259" key="6">
    <source>
        <dbReference type="Pfam" id="PF00580"/>
    </source>
</evidence>
<dbReference type="GO" id="GO:0004386">
    <property type="term" value="F:helicase activity"/>
    <property type="evidence" value="ECO:0007669"/>
    <property type="project" value="UniProtKB-KW"/>
</dbReference>
<dbReference type="InterPro" id="IPR041677">
    <property type="entry name" value="DNA2/NAM7_AAA_11"/>
</dbReference>
<feature type="compositionally biased region" description="Polar residues" evidence="5">
    <location>
        <begin position="1915"/>
        <end position="1926"/>
    </location>
</feature>
<dbReference type="InterPro" id="IPR027417">
    <property type="entry name" value="P-loop_NTPase"/>
</dbReference>
<dbReference type="Gene3D" id="3.40.50.300">
    <property type="entry name" value="P-loop containing nucleotide triphosphate hydrolases"/>
    <property type="match status" value="4"/>
</dbReference>
<accession>A0AAD1ZJE9</accession>
<dbReference type="InterPro" id="IPR041679">
    <property type="entry name" value="DNA2/NAM7-like_C"/>
</dbReference>
<evidence type="ECO:0000313" key="10">
    <source>
        <dbReference type="EMBL" id="CAI9770912.1"/>
    </source>
</evidence>
<dbReference type="EMBL" id="OU503046">
    <property type="protein sequence ID" value="CAI9770912.1"/>
    <property type="molecule type" value="Genomic_DNA"/>
</dbReference>
<evidence type="ECO:0000259" key="7">
    <source>
        <dbReference type="Pfam" id="PF13086"/>
    </source>
</evidence>
<dbReference type="Pfam" id="PF20073">
    <property type="entry name" value="DUF6469"/>
    <property type="match status" value="1"/>
</dbReference>
<evidence type="ECO:0000259" key="9">
    <source>
        <dbReference type="Pfam" id="PF20073"/>
    </source>
</evidence>
<dbReference type="InterPro" id="IPR011990">
    <property type="entry name" value="TPR-like_helical_dom_sf"/>
</dbReference>
<feature type="domain" description="DUF6469" evidence="9">
    <location>
        <begin position="79"/>
        <end position="210"/>
    </location>
</feature>
<gene>
    <name evidence="10" type="ORF">FPE_LOCUS18342</name>
</gene>
<keyword evidence="3" id="KW-0347">Helicase</keyword>
<dbReference type="GO" id="GO:0005524">
    <property type="term" value="F:ATP binding"/>
    <property type="evidence" value="ECO:0007669"/>
    <property type="project" value="UniProtKB-KW"/>
</dbReference>
<evidence type="ECO:0000256" key="1">
    <source>
        <dbReference type="ARBA" id="ARBA00022741"/>
    </source>
</evidence>
<evidence type="ECO:0000256" key="3">
    <source>
        <dbReference type="ARBA" id="ARBA00022806"/>
    </source>
</evidence>
<proteinExistence type="predicted"/>
<feature type="domain" description="UvrD-like helicase ATP-binding" evidence="6">
    <location>
        <begin position="923"/>
        <end position="1012"/>
    </location>
</feature>
<evidence type="ECO:0000256" key="4">
    <source>
        <dbReference type="ARBA" id="ARBA00022840"/>
    </source>
</evidence>
<dbReference type="Pfam" id="PF00580">
    <property type="entry name" value="UvrD-helicase"/>
    <property type="match status" value="1"/>
</dbReference>
<feature type="domain" description="DNA2/NAM7 helicase-like C-terminal" evidence="8">
    <location>
        <begin position="631"/>
        <end position="733"/>
    </location>
</feature>
<dbReference type="SUPFAM" id="SSF52540">
    <property type="entry name" value="P-loop containing nucleoside triphosphate hydrolases"/>
    <property type="match status" value="2"/>
</dbReference>
<evidence type="ECO:0008006" key="12">
    <source>
        <dbReference type="Google" id="ProtNLM"/>
    </source>
</evidence>
<protein>
    <recommendedName>
        <fullName evidence="12">UvrD-like helicase ATP-binding domain-containing protein</fullName>
    </recommendedName>
</protein>
<feature type="compositionally biased region" description="Polar residues" evidence="5">
    <location>
        <begin position="1741"/>
        <end position="1774"/>
    </location>
</feature>
<dbReference type="GO" id="GO:0016787">
    <property type="term" value="F:hydrolase activity"/>
    <property type="evidence" value="ECO:0007669"/>
    <property type="project" value="UniProtKB-KW"/>
</dbReference>
<keyword evidence="1" id="KW-0547">Nucleotide-binding</keyword>
<reference evidence="10" key="1">
    <citation type="submission" date="2023-05" db="EMBL/GenBank/DDBJ databases">
        <authorList>
            <person name="Huff M."/>
        </authorList>
    </citation>
    <scope>NUCLEOTIDE SEQUENCE</scope>
</reference>
<evidence type="ECO:0000313" key="11">
    <source>
        <dbReference type="Proteomes" id="UP000834106"/>
    </source>
</evidence>
<dbReference type="PANTHER" id="PTHR21529">
    <property type="entry name" value="MAMMARY TURMOR VIRUS RECEPTOR HOMOLOG 1, 2 MTVR1, 2"/>
    <property type="match status" value="1"/>
</dbReference>
<dbReference type="Pfam" id="PF13087">
    <property type="entry name" value="AAA_12"/>
    <property type="match status" value="1"/>
</dbReference>
<dbReference type="PANTHER" id="PTHR21529:SF4">
    <property type="entry name" value="TPR AND ANKYRIN REPEAT-CONTAINING PROTEIN 1"/>
    <property type="match status" value="1"/>
</dbReference>
<keyword evidence="4" id="KW-0067">ATP-binding</keyword>
<dbReference type="Proteomes" id="UP000834106">
    <property type="component" value="Chromosome 11"/>
</dbReference>
<evidence type="ECO:0000256" key="5">
    <source>
        <dbReference type="SAM" id="MobiDB-lite"/>
    </source>
</evidence>
<dbReference type="InterPro" id="IPR045529">
    <property type="entry name" value="DUF6469"/>
</dbReference>
<dbReference type="Pfam" id="PF13086">
    <property type="entry name" value="AAA_11"/>
    <property type="match status" value="1"/>
</dbReference>
<feature type="region of interest" description="Disordered" evidence="5">
    <location>
        <begin position="1741"/>
        <end position="1776"/>
    </location>
</feature>
<keyword evidence="2" id="KW-0378">Hydrolase</keyword>
<sequence>MEECSSSTKRARPKDEFIRLVFSWSLEDIFNEDLYRNQVENIPELHQSVDQYLGSYVFPLLEETRAELASAMDGVYNAPFAEVIALDPATANHTHTLLYNVKVNRWKNRLGHGDMEPYRTLPGDVVLLSNRKPESVADLQQVGWTWTFASVTNNVDVENDDNYTSTDFKVKAENRIEVEDGQHKSLYVVFLANITANRRIWNALCMRKNLDIIETVLSKNDRDEEVCELCSLEGDTQSDIKIEPNALLKLNKSQNEAIVASILRMQCEHKPSVKLIWGPPGTGKTRTLSSMLFTLLKMNVRTLVCAPTNVAITDLASRVIKLMRESFEVEPEKLFRTCHLGGVLIFGNKHRLKCGSDIEEIFLDYRVDRLVECFASLTGWKHCISSMIDFLEDCVSEYVENESIKAKQSQEDEVQKSKARKENEVKKSEPVSLLEFTRDRLRHTAVPLRTCLSKLFTHLSRSCLGDQIFQYMVQLVSLLDSLEILLFQDKLTSEELDNIFSHQGTVDSSQSSVDASPLLYTKTQCLSILKSLKRSLEKRDLPSAINKVSIMEFCFKDASLIFCTSSTSYKLHSVDIEPVKLLVIDEASHLNECESIIPLQLPGLRHAVLVGDECQLPATVISKLSEEVGFGRSLFGRLSSLGHSKHLLDMQYRMHPEISHFTNSNFYLQKIINAPNVKDKSYERRYLPGRMFGPYSFINVLEGKEEMDDFSHSRRNMVEVAVTVKIVKKLYKGTCMGEYKDNVLHQLFVTVSPKLCYAIKQHVSRLKSFAGGGQFYSDDSSIDVDDIDQMAQFQDIPDSFVGIKSEKYPLVITLQKFLLMLDGSLGNSFFERFPDMKDFSQDKRSLKSVVLQSFMRKKEVNFDHFKSFYWPHFNSKLTKNLEPSRVYTEIMSHIKGGLQVGEACDIKLNREEYVSLSDKRVSTFCAQEREAIYDIFKDYEKMKMELGEFDLADLVIDLHHRLNNANLQGGKMDFVYVDEVQDLTMRQIALFKYVCKNVDEGFVFSGDTAQTIARGVDFRFEDVRCLFYKEFLMKTKQIECGVVIEPGSDENAIITIFGCRGNVGKMVGFGAEQVILVRDDSARKEISNWIGHRALILTIVECKGLEFQDVLLFNFFGSSPLRSQWRVIYEFLKEKDLFDSGFPKSFPSFSQLRHNILCSELKQLYVAITQTRQRLWICENAEELCKPMLDYWKRLGLVNVRKVDDSLAQAMQRASSPEEWKSQGIKLFWEKNYEMAITCFERAGEPTWEKRAKAAGLRASADHMRSSNPNEARIMLREAAELFYSVGKTDSAAECFFDLEEYERAGRLYLEKSGESELRKAGECFTLAGRYELAAKVYGKGNFFVECLFKDLDKIVQEFLESRALECHKFDDKVLLVKFVRAFHTMESRRNFLKSLDCLEELLFLEVDTGNFMEAAEIAKVIGNLLLESQNLLEEVIFRHISTKDGLTYGQIGRAVMILLGSGRHKIDLYEIIVERIPKNSSWKEFIEILRGNTEAESDSLIQKFYHALQETYTANWRVKDYISPNCYLYLMERLVILASHYCSSFFTTKSSFVEWLVYHQSRGIPSSSLVTDKQPYSRNVFDFVISVVRQFLCNGSDTTQWIRDSSIKSYYPVLVLRLFVLLCLLCLNSRMYSNVLFELLSLSHIRSQLPREFREALRKERNDDDVNLYAVARAFKSIGDPVVIVTWGENERKFFCTDAIILDMSFSRSKKDIIEVLFPSSTKTSHGQITSVEENMIKSSSELPASSGNHGKTSMSPNLNMESKTDRNLSTGNGKDGLQMNWGVLREISDILRSMENRKDGNLKILAMEKKVQVEKIINILATEMIHISDEKSPAGEDNNTLGEAINAIEELKQISSLITSDLEEKETSTIEGLLKSLESRMPKLDIYLSRFIVQNDTIEKNQSVVSCDGEISNSNSTEYSTKNLPITVAPETQGKPDQVSEGKQGKGKGKNRKGKKSKGRKK</sequence>
<organism evidence="10 11">
    <name type="scientific">Fraxinus pennsylvanica</name>
    <dbReference type="NCBI Taxonomy" id="56036"/>
    <lineage>
        <taxon>Eukaryota</taxon>
        <taxon>Viridiplantae</taxon>
        <taxon>Streptophyta</taxon>
        <taxon>Embryophyta</taxon>
        <taxon>Tracheophyta</taxon>
        <taxon>Spermatophyta</taxon>
        <taxon>Magnoliopsida</taxon>
        <taxon>eudicotyledons</taxon>
        <taxon>Gunneridae</taxon>
        <taxon>Pentapetalae</taxon>
        <taxon>asterids</taxon>
        <taxon>lamiids</taxon>
        <taxon>Lamiales</taxon>
        <taxon>Oleaceae</taxon>
        <taxon>Oleeae</taxon>
        <taxon>Fraxinus</taxon>
    </lineage>
</organism>
<keyword evidence="11" id="KW-1185">Reference proteome</keyword>
<evidence type="ECO:0000256" key="2">
    <source>
        <dbReference type="ARBA" id="ARBA00022801"/>
    </source>
</evidence>
<dbReference type="SUPFAM" id="SSF48452">
    <property type="entry name" value="TPR-like"/>
    <property type="match status" value="1"/>
</dbReference>
<dbReference type="Gene3D" id="1.10.10.160">
    <property type="match status" value="1"/>
</dbReference>
<feature type="region of interest" description="Disordered" evidence="5">
    <location>
        <begin position="1915"/>
        <end position="1964"/>
    </location>
</feature>
<dbReference type="InterPro" id="IPR013986">
    <property type="entry name" value="DExx_box_DNA_helicase_dom_sf"/>
</dbReference>
<feature type="compositionally biased region" description="Basic residues" evidence="5">
    <location>
        <begin position="1947"/>
        <end position="1964"/>
    </location>
</feature>